<evidence type="ECO:0000313" key="3">
    <source>
        <dbReference type="Proteomes" id="UP000813385"/>
    </source>
</evidence>
<comment type="caution">
    <text evidence="2">The sequence shown here is derived from an EMBL/GenBank/DDBJ whole genome shotgun (WGS) entry which is preliminary data.</text>
</comment>
<dbReference type="SUPFAM" id="SSF50998">
    <property type="entry name" value="Quinoprotein alcohol dehydrogenase-like"/>
    <property type="match status" value="1"/>
</dbReference>
<keyword evidence="3" id="KW-1185">Reference proteome</keyword>
<reference evidence="2" key="1">
    <citation type="journal article" date="2021" name="Nat. Commun.">
        <title>Genetic determinants of endophytism in the Arabidopsis root mycobiome.</title>
        <authorList>
            <person name="Mesny F."/>
            <person name="Miyauchi S."/>
            <person name="Thiergart T."/>
            <person name="Pickel B."/>
            <person name="Atanasova L."/>
            <person name="Karlsson M."/>
            <person name="Huettel B."/>
            <person name="Barry K.W."/>
            <person name="Haridas S."/>
            <person name="Chen C."/>
            <person name="Bauer D."/>
            <person name="Andreopoulos W."/>
            <person name="Pangilinan J."/>
            <person name="LaButti K."/>
            <person name="Riley R."/>
            <person name="Lipzen A."/>
            <person name="Clum A."/>
            <person name="Drula E."/>
            <person name="Henrissat B."/>
            <person name="Kohler A."/>
            <person name="Grigoriev I.V."/>
            <person name="Martin F.M."/>
            <person name="Hacquard S."/>
        </authorList>
    </citation>
    <scope>NUCLEOTIDE SEQUENCE</scope>
    <source>
        <strain evidence="2">MPI-CAGE-AT-0016</strain>
    </source>
</reference>
<evidence type="ECO:0000313" key="2">
    <source>
        <dbReference type="EMBL" id="KAH7362706.1"/>
    </source>
</evidence>
<proteinExistence type="predicted"/>
<feature type="compositionally biased region" description="Low complexity" evidence="1">
    <location>
        <begin position="66"/>
        <end position="85"/>
    </location>
</feature>
<dbReference type="EMBL" id="JAGPXD010000003">
    <property type="protein sequence ID" value="KAH7362706.1"/>
    <property type="molecule type" value="Genomic_DNA"/>
</dbReference>
<dbReference type="InterPro" id="IPR011047">
    <property type="entry name" value="Quinoprotein_ADH-like_sf"/>
</dbReference>
<protein>
    <submittedName>
        <fullName evidence="2">Uncharacterized protein</fullName>
    </submittedName>
</protein>
<feature type="region of interest" description="Disordered" evidence="1">
    <location>
        <begin position="38"/>
        <end position="91"/>
    </location>
</feature>
<evidence type="ECO:0000256" key="1">
    <source>
        <dbReference type="SAM" id="MobiDB-lite"/>
    </source>
</evidence>
<name>A0A8K0TM28_9PEZI</name>
<dbReference type="Proteomes" id="UP000813385">
    <property type="component" value="Unassembled WGS sequence"/>
</dbReference>
<accession>A0A8K0TM28</accession>
<organism evidence="2 3">
    <name type="scientific">Plectosphaerella cucumerina</name>
    <dbReference type="NCBI Taxonomy" id="40658"/>
    <lineage>
        <taxon>Eukaryota</taxon>
        <taxon>Fungi</taxon>
        <taxon>Dikarya</taxon>
        <taxon>Ascomycota</taxon>
        <taxon>Pezizomycotina</taxon>
        <taxon>Sordariomycetes</taxon>
        <taxon>Hypocreomycetidae</taxon>
        <taxon>Glomerellales</taxon>
        <taxon>Plectosphaerellaceae</taxon>
        <taxon>Plectosphaerella</taxon>
    </lineage>
</organism>
<gene>
    <name evidence="2" type="ORF">B0T11DRAFT_352649</name>
</gene>
<sequence length="432" mass="47219">MGFRRFFGFDFVLPPGHPWAESMRWDAERREACERAQLRQARQLSETQPGEAPPPYDAGGNVPSPAASETATTAAEHSTSEGSAAPNFGGNSNEADFKTCTPFFKGQPMAKSGPGFEITDEISMMEVIKVKGSEVLVAQSKSMIKAYDALDMKLLWQKDSYSCGFPTLSHFTGEGCASPDGSKFAFTINRRLIAKDGSDPDVKDLEDLDIVVLDTLTGEVLGASENRCITLHVDIDAVLCISHSNKTIASFDVQGSAGSSMHLQSFPLPGPAATVSAPSSNRSTTWLNHSHEHKKEHLEDISISYSPDDMFILLFCWHEGERTTHAPTVAVEAISISTNTSTSHTLPCDLIYGGDFSKTYFNSSFHFPGNRDTWLVAYALSSHPILRVLDVMTGSLVAVIRSKPSLLFNPGLKNYQWATGLLYDGKVWRHTP</sequence>
<dbReference type="AlphaFoldDB" id="A0A8K0TM28"/>